<feature type="compositionally biased region" description="Low complexity" evidence="1">
    <location>
        <begin position="412"/>
        <end position="424"/>
    </location>
</feature>
<protein>
    <recommendedName>
        <fullName evidence="4">TolB protein, periplasmic protein involved in the tonb-independent uptake of group A colicins</fullName>
    </recommendedName>
</protein>
<dbReference type="InterPro" id="IPR011659">
    <property type="entry name" value="WD40"/>
</dbReference>
<sequence>MRRLLLTLAALLVLTPAFATLEVAAPRVRVLFDDPRLEPYAERVAHEAEAALDALVPLFGFQPPPITLRLEDSTDLYNALASPLPRPNISVRALFPTEVALSYRAESDLRLLLVHELTHLMQFAYVEGRGNGLKVGLVGEGVANPPPAWLIEGLAVWTESEYTTGGRRGDALTRGVVESAALAGTWPTLSDVSLSTYGAWPGAQAEYLFGVGFTDFLVRKHGFGAVKASLAQHNAAGFLRPFAASWRRAVGTDLWGEWRAWAREVHARAEARAATVRALKRAGVQKTDTGWYTRAPALSPDGTRLAWVSWPAAITLADVQGGELRDVRTLLADRLPGSLEWLDPHTLLYARPVPRPGHTYSEVFILDARTGRETQLTRDARAKLPAPLPGGCLLYVTDDGSSGSLKQVCPRNPATNTNSNPATTRWRTEPGTHIVGLATSRKGQVALSLWRGGFVDLAFLEGDTLRYLTQDRAQDLEPSWRGERELLFRSDRDRRGVFELYAFKTNAPRHASSLTRTLGGAFAPEAGERGTWFTTLGGRGYDLAWLPEGTPLRAHQPNTQLPRTSATPPAFSVRPYNPLPSLHPYGWLPSGGGVSLFPLGASAELSLLAQDDSTDHNLRATLGFDSGRVALAGFYGYTRYDYGTGLPLRATPRPLRFSVQAGAWPLTPHLSEARETAVGVKGGVTARLPQDTALVTFGLEVGLVHLFGHSGLGLDARADGAVSTQLADPWGYRLKGWRGGVTGLVSATGAAPSLGAWVDGSYVASVDRVGRLEFGVRAGYRPAWPIPLAERADLAALGSFGLTRSFPVELRFGDGLYALERVSLEPRIRTWVADALYLGGDLTVSLDSVLSYGALVSLSGTLGYADGFWYRLGVRLPL</sequence>
<dbReference type="SUPFAM" id="SSF82171">
    <property type="entry name" value="DPP6 N-terminal domain-like"/>
    <property type="match status" value="1"/>
</dbReference>
<proteinExistence type="predicted"/>
<organism evidence="3">
    <name type="scientific">uncultured Truepera sp</name>
    <dbReference type="NCBI Taxonomy" id="543023"/>
    <lineage>
        <taxon>Bacteria</taxon>
        <taxon>Thermotogati</taxon>
        <taxon>Deinococcota</taxon>
        <taxon>Deinococci</taxon>
        <taxon>Trueperales</taxon>
        <taxon>Trueperaceae</taxon>
        <taxon>Truepera</taxon>
        <taxon>environmental samples</taxon>
    </lineage>
</organism>
<evidence type="ECO:0008006" key="4">
    <source>
        <dbReference type="Google" id="ProtNLM"/>
    </source>
</evidence>
<reference evidence="3" key="1">
    <citation type="submission" date="2020-02" db="EMBL/GenBank/DDBJ databases">
        <authorList>
            <person name="Meier V. D."/>
        </authorList>
    </citation>
    <scope>NUCLEOTIDE SEQUENCE</scope>
    <source>
        <strain evidence="3">AVDCRST_MAG86</strain>
    </source>
</reference>
<feature type="region of interest" description="Disordered" evidence="1">
    <location>
        <begin position="406"/>
        <end position="425"/>
    </location>
</feature>
<feature type="chain" id="PRO_5027054747" description="TolB protein, periplasmic protein involved in the tonb-independent uptake of group A colicins" evidence="2">
    <location>
        <begin position="20"/>
        <end position="878"/>
    </location>
</feature>
<dbReference type="EMBL" id="CADCWP010000090">
    <property type="protein sequence ID" value="CAA9567678.1"/>
    <property type="molecule type" value="Genomic_DNA"/>
</dbReference>
<dbReference type="AlphaFoldDB" id="A0A6J4V595"/>
<evidence type="ECO:0000313" key="3">
    <source>
        <dbReference type="EMBL" id="CAA9567678.1"/>
    </source>
</evidence>
<accession>A0A6J4V595</accession>
<keyword evidence="2" id="KW-0732">Signal</keyword>
<feature type="signal peptide" evidence="2">
    <location>
        <begin position="1"/>
        <end position="19"/>
    </location>
</feature>
<dbReference type="Pfam" id="PF07676">
    <property type="entry name" value="PD40"/>
    <property type="match status" value="1"/>
</dbReference>
<dbReference type="Gene3D" id="2.120.10.30">
    <property type="entry name" value="TolB, C-terminal domain"/>
    <property type="match status" value="1"/>
</dbReference>
<evidence type="ECO:0000256" key="1">
    <source>
        <dbReference type="SAM" id="MobiDB-lite"/>
    </source>
</evidence>
<dbReference type="InterPro" id="IPR011042">
    <property type="entry name" value="6-blade_b-propeller_TolB-like"/>
</dbReference>
<name>A0A6J4V595_9DEIN</name>
<evidence type="ECO:0000256" key="2">
    <source>
        <dbReference type="SAM" id="SignalP"/>
    </source>
</evidence>
<gene>
    <name evidence="3" type="ORF">AVDCRST_MAG86-1333</name>
</gene>